<evidence type="ECO:0000259" key="2">
    <source>
        <dbReference type="Pfam" id="PF00723"/>
    </source>
</evidence>
<organism evidence="3 4">
    <name type="scientific">Methanosarcina barkeri 3</name>
    <dbReference type="NCBI Taxonomy" id="1434107"/>
    <lineage>
        <taxon>Archaea</taxon>
        <taxon>Methanobacteriati</taxon>
        <taxon>Methanobacteriota</taxon>
        <taxon>Stenosarchaea group</taxon>
        <taxon>Methanomicrobia</taxon>
        <taxon>Methanosarcinales</taxon>
        <taxon>Methanosarcinaceae</taxon>
        <taxon>Methanosarcina</taxon>
    </lineage>
</organism>
<keyword evidence="3" id="KW-0378">Hydrolase</keyword>
<dbReference type="EC" id="3.2.1.3" evidence="3"/>
<dbReference type="InterPro" id="IPR006465">
    <property type="entry name" value="Oligosac_amylase"/>
</dbReference>
<dbReference type="HOGENOM" id="CLU_028187_0_0_2"/>
<dbReference type="InterPro" id="IPR014718">
    <property type="entry name" value="GH-type_carb-bd"/>
</dbReference>
<dbReference type="GeneID" id="24790705"/>
<dbReference type="SUPFAM" id="SSF48208">
    <property type="entry name" value="Six-hairpin glycosidases"/>
    <property type="match status" value="1"/>
</dbReference>
<keyword evidence="4" id="KW-1185">Reference proteome</keyword>
<dbReference type="Gene3D" id="2.70.98.10">
    <property type="match status" value="1"/>
</dbReference>
<dbReference type="Gene3D" id="1.50.10.10">
    <property type="match status" value="1"/>
</dbReference>
<dbReference type="NCBIfam" id="TIGR01577">
    <property type="entry name" value="oligosac_amyl"/>
    <property type="match status" value="1"/>
</dbReference>
<protein>
    <submittedName>
        <fullName evidence="3">Glucoamylase</fullName>
        <ecNumber evidence="3">3.2.1.3</ecNumber>
    </submittedName>
</protein>
<dbReference type="InterPro" id="IPR008928">
    <property type="entry name" value="6-hairpin_glycosidase_sf"/>
</dbReference>
<dbReference type="KEGG" id="mbak:MSBR3_3059"/>
<comment type="similarity">
    <text evidence="1">Belongs to the glycosyl hydrolase 15 family.</text>
</comment>
<dbReference type="AlphaFoldDB" id="A0A0E3SPJ8"/>
<dbReference type="PATRIC" id="fig|1434107.4.peg.3872"/>
<feature type="domain" description="GH15-like" evidence="2">
    <location>
        <begin position="371"/>
        <end position="657"/>
    </location>
</feature>
<dbReference type="GO" id="GO:0005975">
    <property type="term" value="P:carbohydrate metabolic process"/>
    <property type="evidence" value="ECO:0007669"/>
    <property type="project" value="InterPro"/>
</dbReference>
<evidence type="ECO:0000313" key="4">
    <source>
        <dbReference type="Proteomes" id="UP000033066"/>
    </source>
</evidence>
<dbReference type="PANTHER" id="PTHR31616:SF0">
    <property type="entry name" value="GLUCAN 1,4-ALPHA-GLUCOSIDASE"/>
    <property type="match status" value="1"/>
</dbReference>
<dbReference type="OrthoDB" id="36362at2157"/>
<dbReference type="GO" id="GO:0030246">
    <property type="term" value="F:carbohydrate binding"/>
    <property type="evidence" value="ECO:0007669"/>
    <property type="project" value="InterPro"/>
</dbReference>
<dbReference type="InterPro" id="IPR012341">
    <property type="entry name" value="6hp_glycosidase-like_sf"/>
</dbReference>
<dbReference type="InterPro" id="IPR011613">
    <property type="entry name" value="GH15-like"/>
</dbReference>
<evidence type="ECO:0000256" key="1">
    <source>
        <dbReference type="ARBA" id="ARBA00006188"/>
    </source>
</evidence>
<dbReference type="Proteomes" id="UP000033066">
    <property type="component" value="Chromosome"/>
</dbReference>
<dbReference type="Pfam" id="PF00723">
    <property type="entry name" value="Glyco_hydro_15"/>
    <property type="match status" value="1"/>
</dbReference>
<reference evidence="3" key="1">
    <citation type="submission" date="2014-07" db="EMBL/GenBank/DDBJ databases">
        <title>Methanogenic archaea and the global carbon cycle.</title>
        <authorList>
            <person name="Henriksen J.R."/>
            <person name="Luke J."/>
            <person name="Reinhart S."/>
            <person name="Benedict M.N."/>
            <person name="Youngblut N.D."/>
            <person name="Metcalf M.E."/>
            <person name="Whitaker R.J."/>
            <person name="Metcalf W.W."/>
        </authorList>
    </citation>
    <scope>NUCLEOTIDE SEQUENCE [LARGE SCALE GENOMIC DNA]</scope>
    <source>
        <strain evidence="3">3</strain>
    </source>
</reference>
<dbReference type="EMBL" id="CP009517">
    <property type="protein sequence ID" value="AKB83637.1"/>
    <property type="molecule type" value="Genomic_DNA"/>
</dbReference>
<dbReference type="STRING" id="1434107.MSBR3_3059"/>
<sequence length="674" mass="77763">MIKQPNVILGNDELLVTMGKKGDIIGFFYPRRDHAQHVEESLACIHTGERLLWTNDNEWSGIQNYVEDTNIVSTKLYHDSGIRISILDLVHPDVPVLIRRFKIQSQKKLSGKFFYYSNFNVGETSKKNSGFCDTDTHLLVQYWQNYHIGIYSQPEFTEWQIGKAMDTIWWTNSKYDMEDGKLQRNKEDIGNINNAAGWDLELEADGANEFVILIGAASSRRLLYKRMQELSKLPLEYIFEKTREHWVMWLSRKQVIKIPGLEEYDNLRQELFNAYNRALLMLYLLNDREYGSFVAAPEFDSNFEKCGGYGFCWNRDAAEIVLALRHSGYPEYCDMFFKWCIQTQLSDGSWFQRYWLNGDIAPSWGNFEYSTQIDETGSTLYAMDVYYRILEGLKKAEFLEEVWVSVLRAAEYLMKRTKSGIHESCMDLWETYYGIFTYTNASIYAGLMGASHLAEENGEAGMARRWKKRAEFIKQATIDRFWLQEGYFAKGVINEKLDKTIDASILGTYVPFGMLSPKDPIEKEMIQFMIDNIQKKLSVPVNHGYGIKRYENDSYINGNPWIVTTLWLSEAMFAFALDLPYEKTSFAPTLPTHENSYEKGENPEEKVKTLTNEGIKCLKWALAGATSTGLLPEQVDQSTGNPAWAIPLGWSASLILNNILLLDKICRRKAGNSE</sequence>
<accession>A0A0E3SPJ8</accession>
<keyword evidence="3" id="KW-0326">Glycosidase</keyword>
<dbReference type="GO" id="GO:0004339">
    <property type="term" value="F:glucan 1,4-alpha-glucosidase activity"/>
    <property type="evidence" value="ECO:0007669"/>
    <property type="project" value="UniProtKB-EC"/>
</dbReference>
<evidence type="ECO:0000313" key="3">
    <source>
        <dbReference type="EMBL" id="AKB83637.1"/>
    </source>
</evidence>
<dbReference type="RefSeq" id="WP_048109242.1">
    <property type="nucleotide sequence ID" value="NZ_CP009517.1"/>
</dbReference>
<dbReference type="PANTHER" id="PTHR31616">
    <property type="entry name" value="TREHALASE"/>
    <property type="match status" value="1"/>
</dbReference>
<name>A0A0E3SPJ8_METBA</name>
<gene>
    <name evidence="3" type="ORF">MSBR3_3059</name>
</gene>
<proteinExistence type="inferred from homology"/>